<organism evidence="2 3">
    <name type="scientific">Sphaerulina musiva (strain SO2202)</name>
    <name type="common">Poplar stem canker fungus</name>
    <name type="synonym">Septoria musiva</name>
    <dbReference type="NCBI Taxonomy" id="692275"/>
    <lineage>
        <taxon>Eukaryota</taxon>
        <taxon>Fungi</taxon>
        <taxon>Dikarya</taxon>
        <taxon>Ascomycota</taxon>
        <taxon>Pezizomycotina</taxon>
        <taxon>Dothideomycetes</taxon>
        <taxon>Dothideomycetidae</taxon>
        <taxon>Mycosphaerellales</taxon>
        <taxon>Mycosphaerellaceae</taxon>
        <taxon>Sphaerulina</taxon>
    </lineage>
</organism>
<keyword evidence="1" id="KW-0732">Signal</keyword>
<dbReference type="GeneID" id="27897996"/>
<dbReference type="AlphaFoldDB" id="N1QD64"/>
<keyword evidence="3" id="KW-1185">Reference proteome</keyword>
<gene>
    <name evidence="2" type="ORF">SEPMUDRAFT_110710</name>
</gene>
<sequence>MVWITKRAAAMIALSFFLPAHAVPHPLDSAHSPKTPSLAQAKNFAGMTPGNSNQLMKAKDSLDSLDTVDEEDHAPPPAQKYCLCVDPGQSQADTTATNKVCGGYGNNINNSRKGPTGATFTSCENIYEESFTAFGNSCIMFYGHASPGNGKEGAICCTTTGTEAGGQCNLYH</sequence>
<name>N1QD64_SPHMS</name>
<proteinExistence type="predicted"/>
<dbReference type="RefSeq" id="XP_016757306.1">
    <property type="nucleotide sequence ID" value="XM_016900859.1"/>
</dbReference>
<feature type="signal peptide" evidence="1">
    <location>
        <begin position="1"/>
        <end position="22"/>
    </location>
</feature>
<dbReference type="HOGENOM" id="CLU_1556233_0_0_1"/>
<dbReference type="Proteomes" id="UP000016931">
    <property type="component" value="Unassembled WGS sequence"/>
</dbReference>
<feature type="chain" id="PRO_5004110649" evidence="1">
    <location>
        <begin position="23"/>
        <end position="172"/>
    </location>
</feature>
<evidence type="ECO:0000256" key="1">
    <source>
        <dbReference type="SAM" id="SignalP"/>
    </source>
</evidence>
<evidence type="ECO:0000313" key="2">
    <source>
        <dbReference type="EMBL" id="EMF09185.1"/>
    </source>
</evidence>
<dbReference type="EMBL" id="KB456269">
    <property type="protein sequence ID" value="EMF09185.1"/>
    <property type="molecule type" value="Genomic_DNA"/>
</dbReference>
<evidence type="ECO:0000313" key="3">
    <source>
        <dbReference type="Proteomes" id="UP000016931"/>
    </source>
</evidence>
<protein>
    <submittedName>
        <fullName evidence="2">Uncharacterized protein</fullName>
    </submittedName>
</protein>
<reference evidence="2 3" key="1">
    <citation type="journal article" date="2012" name="PLoS Pathog.">
        <title>Diverse lifestyles and strategies of plant pathogenesis encoded in the genomes of eighteen Dothideomycetes fungi.</title>
        <authorList>
            <person name="Ohm R.A."/>
            <person name="Feau N."/>
            <person name="Henrissat B."/>
            <person name="Schoch C.L."/>
            <person name="Horwitz B.A."/>
            <person name="Barry K.W."/>
            <person name="Condon B.J."/>
            <person name="Copeland A.C."/>
            <person name="Dhillon B."/>
            <person name="Glaser F."/>
            <person name="Hesse C.N."/>
            <person name="Kosti I."/>
            <person name="LaButti K."/>
            <person name="Lindquist E.A."/>
            <person name="Lucas S."/>
            <person name="Salamov A.A."/>
            <person name="Bradshaw R.E."/>
            <person name="Ciuffetti L."/>
            <person name="Hamelin R.C."/>
            <person name="Kema G.H.J."/>
            <person name="Lawrence C."/>
            <person name="Scott J.A."/>
            <person name="Spatafora J.W."/>
            <person name="Turgeon B.G."/>
            <person name="de Wit P.J.G.M."/>
            <person name="Zhong S."/>
            <person name="Goodwin S.B."/>
            <person name="Grigoriev I.V."/>
        </authorList>
    </citation>
    <scope>NUCLEOTIDE SEQUENCE [LARGE SCALE GENOMIC DNA]</scope>
    <source>
        <strain evidence="2 3">SO2202</strain>
    </source>
</reference>
<accession>N1QD64</accession>